<dbReference type="PANTHER" id="PTHR43201">
    <property type="entry name" value="ACYL-COA SYNTHETASE"/>
    <property type="match status" value="1"/>
</dbReference>
<evidence type="ECO:0000259" key="4">
    <source>
        <dbReference type="Pfam" id="PF13193"/>
    </source>
</evidence>
<dbReference type="Gene3D" id="3.40.50.12780">
    <property type="entry name" value="N-terminal domain of ligase-like"/>
    <property type="match status" value="1"/>
</dbReference>
<dbReference type="PROSITE" id="PS00455">
    <property type="entry name" value="AMP_BINDING"/>
    <property type="match status" value="1"/>
</dbReference>
<dbReference type="InterPro" id="IPR000873">
    <property type="entry name" value="AMP-dep_synth/lig_dom"/>
</dbReference>
<accession>A0ABP8GST7</accession>
<dbReference type="Gene3D" id="3.30.300.30">
    <property type="match status" value="1"/>
</dbReference>
<dbReference type="InterPro" id="IPR025110">
    <property type="entry name" value="AMP-bd_C"/>
</dbReference>
<evidence type="ECO:0000256" key="2">
    <source>
        <dbReference type="ARBA" id="ARBA00022598"/>
    </source>
</evidence>
<dbReference type="InterPro" id="IPR042099">
    <property type="entry name" value="ANL_N_sf"/>
</dbReference>
<gene>
    <name evidence="5" type="ORF">GCM10023144_16270</name>
</gene>
<dbReference type="Proteomes" id="UP001501671">
    <property type="component" value="Unassembled WGS sequence"/>
</dbReference>
<organism evidence="5 6">
    <name type="scientific">Pigmentiphaga soli</name>
    <dbReference type="NCBI Taxonomy" id="1007095"/>
    <lineage>
        <taxon>Bacteria</taxon>
        <taxon>Pseudomonadati</taxon>
        <taxon>Pseudomonadota</taxon>
        <taxon>Betaproteobacteria</taxon>
        <taxon>Burkholderiales</taxon>
        <taxon>Alcaligenaceae</taxon>
        <taxon>Pigmentiphaga</taxon>
    </lineage>
</organism>
<dbReference type="InterPro" id="IPR020845">
    <property type="entry name" value="AMP-binding_CS"/>
</dbReference>
<reference evidence="6" key="1">
    <citation type="journal article" date="2019" name="Int. J. Syst. Evol. Microbiol.">
        <title>The Global Catalogue of Microorganisms (GCM) 10K type strain sequencing project: providing services to taxonomists for standard genome sequencing and annotation.</title>
        <authorList>
            <consortium name="The Broad Institute Genomics Platform"/>
            <consortium name="The Broad Institute Genome Sequencing Center for Infectious Disease"/>
            <person name="Wu L."/>
            <person name="Ma J."/>
        </authorList>
    </citation>
    <scope>NUCLEOTIDE SEQUENCE [LARGE SCALE GENOMIC DNA]</scope>
    <source>
        <strain evidence="6">JCM 17666</strain>
    </source>
</reference>
<evidence type="ECO:0000313" key="6">
    <source>
        <dbReference type="Proteomes" id="UP001501671"/>
    </source>
</evidence>
<dbReference type="RefSeq" id="WP_345248149.1">
    <property type="nucleotide sequence ID" value="NZ_BAABFO010000006.1"/>
</dbReference>
<evidence type="ECO:0000313" key="5">
    <source>
        <dbReference type="EMBL" id="GAA4329463.1"/>
    </source>
</evidence>
<dbReference type="Pfam" id="PF13193">
    <property type="entry name" value="AMP-binding_C"/>
    <property type="match status" value="1"/>
</dbReference>
<dbReference type="GO" id="GO:0016874">
    <property type="term" value="F:ligase activity"/>
    <property type="evidence" value="ECO:0007669"/>
    <property type="project" value="UniProtKB-KW"/>
</dbReference>
<keyword evidence="2 5" id="KW-0436">Ligase</keyword>
<proteinExistence type="inferred from homology"/>
<comment type="caution">
    <text evidence="5">The sequence shown here is derived from an EMBL/GenBank/DDBJ whole genome shotgun (WGS) entry which is preliminary data.</text>
</comment>
<feature type="domain" description="AMP-binding enzyme C-terminal" evidence="4">
    <location>
        <begin position="433"/>
        <end position="508"/>
    </location>
</feature>
<dbReference type="InterPro" id="IPR045851">
    <property type="entry name" value="AMP-bd_C_sf"/>
</dbReference>
<feature type="domain" description="AMP-dependent synthetase/ligase" evidence="3">
    <location>
        <begin position="16"/>
        <end position="382"/>
    </location>
</feature>
<evidence type="ECO:0000259" key="3">
    <source>
        <dbReference type="Pfam" id="PF00501"/>
    </source>
</evidence>
<dbReference type="PANTHER" id="PTHR43201:SF5">
    <property type="entry name" value="MEDIUM-CHAIN ACYL-COA LIGASE ACSF2, MITOCHONDRIAL"/>
    <property type="match status" value="1"/>
</dbReference>
<dbReference type="SUPFAM" id="SSF56801">
    <property type="entry name" value="Acetyl-CoA synthetase-like"/>
    <property type="match status" value="1"/>
</dbReference>
<dbReference type="Pfam" id="PF00501">
    <property type="entry name" value="AMP-binding"/>
    <property type="match status" value="1"/>
</dbReference>
<comment type="similarity">
    <text evidence="1">Belongs to the ATP-dependent AMP-binding enzyme family.</text>
</comment>
<evidence type="ECO:0000256" key="1">
    <source>
        <dbReference type="ARBA" id="ARBA00006432"/>
    </source>
</evidence>
<protein>
    <submittedName>
        <fullName evidence="5">Long-chain fatty acid--CoA ligase</fullName>
    </submittedName>
</protein>
<name>A0ABP8GST7_9BURK</name>
<dbReference type="EMBL" id="BAABFO010000006">
    <property type="protein sequence ID" value="GAA4329463.1"/>
    <property type="molecule type" value="Genomic_DNA"/>
</dbReference>
<keyword evidence="6" id="KW-1185">Reference proteome</keyword>
<sequence length="528" mass="57302">MHNDPQSIILGDAFLRNARYFRDKTAFIDSDGACTHGQFADRVIRLINALSRLGIARQGRLAVLSANSRTMIEIAGAAELGGFIVLPLNHRLAAAELSAICLDAQPGVLFYQSAFAETAARIAEETGTPAIRIDGEAGEAIAGAPGYEALLRAETSAQLARQASADDGVHLVYTSGTTGRPKGVLLGQRGQVEMTRTMAASGGIRAGTRLLLVMPLFHVGGKSQQLCCTWHGGTVIVRPRFSAAQWFDLIQAHRVTVAHLAPVMIRSVLDEPERGHDLSSLETISYGSSPIPQRDLARAVERFGPIFIQYYGMTETGPLNTMLDKEFHQLSGRPEGDARLGSAGYPHIGGRIEIRDAEGRACPDGTAGEVYIDTPTLMIGYWNRELGRADPVPRGWFATGDVGYVGRDDALLYLIDRKKDMIVSGGENIYSREVEEALHAHPAVREAAVVGVPDEHWGETVAAYVVFREGAAATAEELVAHCRLRLAGYKKPRHIYVVDSLPRLAATGKIDKKRLRARHWGPEGRFVA</sequence>